<dbReference type="PROSITE" id="PS50294">
    <property type="entry name" value="WD_REPEATS_REGION"/>
    <property type="match status" value="1"/>
</dbReference>
<dbReference type="Proteomes" id="UP000253779">
    <property type="component" value="Chromosome"/>
</dbReference>
<evidence type="ECO:0000256" key="4">
    <source>
        <dbReference type="SAM" id="MobiDB-lite"/>
    </source>
</evidence>
<dbReference type="EMBL" id="CP030930">
    <property type="protein sequence ID" value="AXI74529.1"/>
    <property type="molecule type" value="Genomic_DNA"/>
</dbReference>
<dbReference type="GO" id="GO:0004197">
    <property type="term" value="F:cysteine-type endopeptidase activity"/>
    <property type="evidence" value="ECO:0007669"/>
    <property type="project" value="InterPro"/>
</dbReference>
<evidence type="ECO:0000313" key="6">
    <source>
        <dbReference type="EMBL" id="AXI74529.1"/>
    </source>
</evidence>
<reference evidence="6 7" key="1">
    <citation type="submission" date="2018-07" db="EMBL/GenBank/DDBJ databases">
        <title>Complete genome sequence of soil actinomycete Streptomyces cavourensis tj430.</title>
        <authorList>
            <person name="Wang P."/>
            <person name="Huang Y."/>
        </authorList>
    </citation>
    <scope>NUCLEOTIDE SEQUENCE [LARGE SCALE GENOMIC DNA]</scope>
    <source>
        <strain evidence="6 7">TJ430</strain>
    </source>
</reference>
<gene>
    <name evidence="6" type="ORF">DTW94_26995</name>
</gene>
<dbReference type="InterPro" id="IPR036322">
    <property type="entry name" value="WD40_repeat_dom_sf"/>
</dbReference>
<name>A0AAD0QA15_9ACTN</name>
<dbReference type="InterPro" id="IPR001680">
    <property type="entry name" value="WD40_rpt"/>
</dbReference>
<dbReference type="Gene3D" id="2.130.10.10">
    <property type="entry name" value="YVTN repeat-like/Quinoprotein amine dehydrogenase"/>
    <property type="match status" value="3"/>
</dbReference>
<protein>
    <recommendedName>
        <fullName evidence="5">Peptidase C14 caspase domain-containing protein</fullName>
    </recommendedName>
</protein>
<dbReference type="InterPro" id="IPR015943">
    <property type="entry name" value="WD40/YVTN_repeat-like_dom_sf"/>
</dbReference>
<keyword evidence="1 3" id="KW-0853">WD repeat</keyword>
<dbReference type="InterPro" id="IPR011600">
    <property type="entry name" value="Pept_C14_caspase"/>
</dbReference>
<feature type="region of interest" description="Disordered" evidence="4">
    <location>
        <begin position="1"/>
        <end position="33"/>
    </location>
</feature>
<evidence type="ECO:0000256" key="3">
    <source>
        <dbReference type="PROSITE-ProRule" id="PRU00221"/>
    </source>
</evidence>
<evidence type="ECO:0000313" key="7">
    <source>
        <dbReference type="Proteomes" id="UP000253779"/>
    </source>
</evidence>
<feature type="compositionally biased region" description="Polar residues" evidence="4">
    <location>
        <begin position="1"/>
        <end position="14"/>
    </location>
</feature>
<evidence type="ECO:0000256" key="2">
    <source>
        <dbReference type="ARBA" id="ARBA00022737"/>
    </source>
</evidence>
<dbReference type="SUPFAM" id="SSF50978">
    <property type="entry name" value="WD40 repeat-like"/>
    <property type="match status" value="2"/>
</dbReference>
<dbReference type="GO" id="GO:0006508">
    <property type="term" value="P:proteolysis"/>
    <property type="evidence" value="ECO:0007669"/>
    <property type="project" value="InterPro"/>
</dbReference>
<proteinExistence type="predicted"/>
<dbReference type="Pfam" id="PF00400">
    <property type="entry name" value="WD40"/>
    <property type="match status" value="2"/>
</dbReference>
<feature type="repeat" description="WD" evidence="3">
    <location>
        <begin position="1157"/>
        <end position="1200"/>
    </location>
</feature>
<dbReference type="Gene3D" id="3.40.50.1460">
    <property type="match status" value="1"/>
</dbReference>
<dbReference type="PANTHER" id="PTHR22847">
    <property type="entry name" value="WD40 REPEAT PROTEIN"/>
    <property type="match status" value="1"/>
</dbReference>
<dbReference type="InterPro" id="IPR029030">
    <property type="entry name" value="Caspase-like_dom_sf"/>
</dbReference>
<dbReference type="PROSITE" id="PS00678">
    <property type="entry name" value="WD_REPEATS_1"/>
    <property type="match status" value="2"/>
</dbReference>
<feature type="repeat" description="WD" evidence="3">
    <location>
        <begin position="836"/>
        <end position="879"/>
    </location>
</feature>
<evidence type="ECO:0000259" key="5">
    <source>
        <dbReference type="Pfam" id="PF00656"/>
    </source>
</evidence>
<organism evidence="6 7">
    <name type="scientific">Streptomyces cavourensis</name>
    <dbReference type="NCBI Taxonomy" id="67258"/>
    <lineage>
        <taxon>Bacteria</taxon>
        <taxon>Bacillati</taxon>
        <taxon>Actinomycetota</taxon>
        <taxon>Actinomycetes</taxon>
        <taxon>Kitasatosporales</taxon>
        <taxon>Streptomycetaceae</taxon>
        <taxon>Streptomyces</taxon>
    </lineage>
</organism>
<dbReference type="SUPFAM" id="SSF52129">
    <property type="entry name" value="Caspase-like"/>
    <property type="match status" value="1"/>
</dbReference>
<keyword evidence="2" id="KW-0677">Repeat</keyword>
<dbReference type="PANTHER" id="PTHR22847:SF637">
    <property type="entry name" value="WD REPEAT DOMAIN 5B"/>
    <property type="match status" value="1"/>
</dbReference>
<feature type="domain" description="Peptidase C14 caspase" evidence="5">
    <location>
        <begin position="45"/>
        <end position="242"/>
    </location>
</feature>
<sequence>MTEGTTADGSTTDGPMTGATVTDGPMTGAPGEEATDGLNRYVFAFGAHTFTEDPALADLPGVPDDLRRVKALFSSLGYSEILPELAGAPDAQLVRAGLEDWLKADGRGPEDVLVVYYAGHGLRDDRSHRLTCRTSKHNRVSTTLATRELADLLVDTRVGHALLLLDTCYAELGAAEIANVTGQLVDSRPPDADGLWLMASARSREAAYDHAFVTALESAVRAGTAGMRQRYLDIPTVTGQVNGHLREHGPDQCASYHAVSGRAVPPFLPNPKYRPGLPDEAMDVQSQREWTAHFGPRGRGVEYASEPGDWFVGRLQALATVAGWLREPVHDARARVVTGDPGSGKSAVLGRLLALARPDHPEAPAHLLPPPGSLTVSVHAHGTTLESLTARLAAALEVEADGPAQLLAGLAEYTGPLRTVLVDALEEAGTGVGGREPQRIARELLRPMSALHNLRLLIGTRRTMIPELGRAVEIIDLDTDAYTGRDDIEQYARRALTEMPGGPTAEDREAVAVAVARRAGRSFLVARMTVRALLHGDLTPDVSRPGWEEELPSEVGQAFDAYLARYGDDEQRVRRLLRPLAYAEGTGLPWDSLWAPLAAALSGEKCSNDDVDWLLRQAGAYIVEVQAGEGRSVFRLYHEALAEHLRDARRSREDQRRMTAELLSSVPPRTDGDGPDWERAHPYVHAHLAGHAAASDDLERLLQDAWFLVHADPDGLLAAMDGVRDEAARRVRTMYRTSAHLYRDLSAHERAQVLAVDAARYRLEHHRKTLGRRLEWTPRWATGSQTSSLFRGELSSWASEPLVSAELNGVPVVLSAQHGGPVQIWDPAQQSCVATLDGHTRSVTAMDCVEADGVTYVVTASENGTIRVWDLERTTELRRFTVRDDEAARSAAERGMKTLVAGLACTRLHGDVLIVGCAPDGSAWVRDLLSGEVRRRLPGLSSWESDLPVVCLEAQETAMAFVRSPAGVLRRWDLETGEWAHLEDVVDCMAVAISVQDGCTLVSLGYRDGRLQFRDPTTDAVVSSCRVGQGWVTAMAFTELDGLAVMVVGYADGSMELRDQRGGRLLARLNGHVEWIHFIAVTCVAGRPMVASSDSRGSVRLWALEEQSGGLEPPGHSSTVSAVACTVLNGAAVTLSVSHDHTGRVWDLASGKELLRLEGHTDWVEAAACATVAGLPVALTSGHDSTVRMWDLEQGVETGRIEAQYSTPLACGHLGGEPVALLGSRGNGVKLMSIWHLESQEIDSALGPLPPRSALAFALVDGQPLAVCAKNGWAGEDRLPVQLWDLTDYSFVGDLVVSTRQVNTLACGTDGRNAVVVAGTADNGAEVWDLRTRQLRLRLGDGWVSDVELGLLDGFPVAITACRSALCLWDLRSGSLLHEIQMPVEPEAVALAPGGELVVGAGYEVVVLER</sequence>
<evidence type="ECO:0000256" key="1">
    <source>
        <dbReference type="ARBA" id="ARBA00022574"/>
    </source>
</evidence>
<dbReference type="PROSITE" id="PS50082">
    <property type="entry name" value="WD_REPEATS_2"/>
    <property type="match status" value="2"/>
</dbReference>
<dbReference type="Pfam" id="PF00656">
    <property type="entry name" value="Peptidase_C14"/>
    <property type="match status" value="1"/>
</dbReference>
<dbReference type="InterPro" id="IPR019775">
    <property type="entry name" value="WD40_repeat_CS"/>
</dbReference>
<accession>A0AAD0QA15</accession>
<dbReference type="SMART" id="SM00320">
    <property type="entry name" value="WD40"/>
    <property type="match status" value="6"/>
</dbReference>